<dbReference type="GO" id="GO:0046872">
    <property type="term" value="F:metal ion binding"/>
    <property type="evidence" value="ECO:0007669"/>
    <property type="project" value="UniProtKB-KW"/>
</dbReference>
<keyword evidence="5" id="KW-1185">Reference proteome</keyword>
<dbReference type="SUPFAM" id="SSF51197">
    <property type="entry name" value="Clavaminate synthase-like"/>
    <property type="match status" value="1"/>
</dbReference>
<reference evidence="4" key="1">
    <citation type="submission" date="2023-07" db="EMBL/GenBank/DDBJ databases">
        <title>draft genome sequence of fig (Ficus carica).</title>
        <authorList>
            <person name="Takahashi T."/>
            <person name="Nishimura K."/>
        </authorList>
    </citation>
    <scope>NUCLEOTIDE SEQUENCE</scope>
</reference>
<protein>
    <recommendedName>
        <fullName evidence="3">Non-haem dioxygenase N-terminal domain-containing protein</fullName>
    </recommendedName>
</protein>
<evidence type="ECO:0000313" key="5">
    <source>
        <dbReference type="Proteomes" id="UP001187192"/>
    </source>
</evidence>
<keyword evidence="1" id="KW-0479">Metal-binding</keyword>
<dbReference type="AlphaFoldDB" id="A0AA87ZUC6"/>
<organism evidence="4 5">
    <name type="scientific">Ficus carica</name>
    <name type="common">Common fig</name>
    <dbReference type="NCBI Taxonomy" id="3494"/>
    <lineage>
        <taxon>Eukaryota</taxon>
        <taxon>Viridiplantae</taxon>
        <taxon>Streptophyta</taxon>
        <taxon>Embryophyta</taxon>
        <taxon>Tracheophyta</taxon>
        <taxon>Spermatophyta</taxon>
        <taxon>Magnoliopsida</taxon>
        <taxon>eudicotyledons</taxon>
        <taxon>Gunneridae</taxon>
        <taxon>Pentapetalae</taxon>
        <taxon>rosids</taxon>
        <taxon>fabids</taxon>
        <taxon>Rosales</taxon>
        <taxon>Moraceae</taxon>
        <taxon>Ficeae</taxon>
        <taxon>Ficus</taxon>
    </lineage>
</organism>
<comment type="caution">
    <text evidence="4">The sequence shown here is derived from an EMBL/GenBank/DDBJ whole genome shotgun (WGS) entry which is preliminary data.</text>
</comment>
<name>A0AA87ZUC6_FICCA</name>
<evidence type="ECO:0000256" key="1">
    <source>
        <dbReference type="ARBA" id="ARBA00022723"/>
    </source>
</evidence>
<dbReference type="PANTHER" id="PTHR47990">
    <property type="entry name" value="2-OXOGLUTARATE (2OG) AND FE(II)-DEPENDENT OXYGENASE SUPERFAMILY PROTEIN-RELATED"/>
    <property type="match status" value="1"/>
</dbReference>
<evidence type="ECO:0000313" key="4">
    <source>
        <dbReference type="EMBL" id="GMN40039.1"/>
    </source>
</evidence>
<dbReference type="Gramene" id="FCD_00019791-RA">
    <property type="protein sequence ID" value="FCD_00019791-RA:cds"/>
    <property type="gene ID" value="FCD_00019791"/>
</dbReference>
<dbReference type="Pfam" id="PF14226">
    <property type="entry name" value="DIOX_N"/>
    <property type="match status" value="1"/>
</dbReference>
<dbReference type="EMBL" id="BTGU01000010">
    <property type="protein sequence ID" value="GMN40039.1"/>
    <property type="molecule type" value="Genomic_DNA"/>
</dbReference>
<gene>
    <name evidence="4" type="ORF">TIFTF001_009275</name>
</gene>
<dbReference type="InterPro" id="IPR027443">
    <property type="entry name" value="IPNS-like_sf"/>
</dbReference>
<dbReference type="Proteomes" id="UP001187192">
    <property type="component" value="Unassembled WGS sequence"/>
</dbReference>
<dbReference type="Gene3D" id="2.60.120.330">
    <property type="entry name" value="B-lactam Antibiotic, Isopenicillin N Synthase, Chain"/>
    <property type="match status" value="1"/>
</dbReference>
<proteinExistence type="predicted"/>
<dbReference type="InterPro" id="IPR026992">
    <property type="entry name" value="DIOX_N"/>
</dbReference>
<feature type="domain" description="Non-haem dioxygenase N-terminal" evidence="3">
    <location>
        <begin position="47"/>
        <end position="146"/>
    </location>
</feature>
<sequence>MDSSQGKDFPQIFDSSFLQEQTHFPTGFIWPDEDLPSNGTIGVLNEPLVDLEGFLNGDEAATMRAAELIREACTSHGFFQVMNHGVDSSLISLAHEHLESFFNLPATEKIRAPKTPGRIIGYSAAHSEHFAAKLPWKETLTFFHETGRASDVPVVKTTSPPLLARIVRRKGEVVLDNGNVRGTAGFMEERDRLLPRQLRSEAFGVRRGVAGDTTGGLRRPNLLGSWELEESLEVFMSEVDEA</sequence>
<accession>A0AA87ZUC6</accession>
<keyword evidence="2" id="KW-0408">Iron</keyword>
<evidence type="ECO:0000259" key="3">
    <source>
        <dbReference type="Pfam" id="PF14226"/>
    </source>
</evidence>
<evidence type="ECO:0000256" key="2">
    <source>
        <dbReference type="ARBA" id="ARBA00023004"/>
    </source>
</evidence>
<dbReference type="InterPro" id="IPR050231">
    <property type="entry name" value="Iron_ascorbate_oxido_reductase"/>
</dbReference>